<dbReference type="Pfam" id="PF12770">
    <property type="entry name" value="CHAT"/>
    <property type="match status" value="1"/>
</dbReference>
<accession>A9WKL3</accession>
<dbReference type="EnsemblBacteria" id="ABY36641">
    <property type="protein sequence ID" value="ABY36641"/>
    <property type="gene ID" value="Caur_3456"/>
</dbReference>
<gene>
    <name evidence="2" type="ordered locus">Caur_3456</name>
</gene>
<feature type="domain" description="CHAT" evidence="1">
    <location>
        <begin position="9"/>
        <end position="240"/>
    </location>
</feature>
<evidence type="ECO:0000259" key="1">
    <source>
        <dbReference type="Pfam" id="PF12770"/>
    </source>
</evidence>
<reference evidence="3" key="1">
    <citation type="journal article" date="2011" name="BMC Genomics">
        <title>Complete genome sequence of the filamentous anoxygenic phototrophic bacterium Chloroflexus aurantiacus.</title>
        <authorList>
            <person name="Tang K.H."/>
            <person name="Barry K."/>
            <person name="Chertkov O."/>
            <person name="Dalin E."/>
            <person name="Han C.S."/>
            <person name="Hauser L.J."/>
            <person name="Honchak B.M."/>
            <person name="Karbach L.E."/>
            <person name="Land M.L."/>
            <person name="Lapidus A."/>
            <person name="Larimer F.W."/>
            <person name="Mikhailova N."/>
            <person name="Pitluck S."/>
            <person name="Pierson B.K."/>
            <person name="Blankenship R.E."/>
        </authorList>
    </citation>
    <scope>NUCLEOTIDE SEQUENCE [LARGE SCALE GENOMIC DNA]</scope>
    <source>
        <strain evidence="3">ATCC 29366 / DSM 635 / J-10-fl</strain>
    </source>
</reference>
<proteinExistence type="predicted"/>
<dbReference type="RefSeq" id="WP_012259294.1">
    <property type="nucleotide sequence ID" value="NC_010175.1"/>
</dbReference>
<dbReference type="HOGENOM" id="CLU_1014497_0_0_0"/>
<dbReference type="Proteomes" id="UP000002008">
    <property type="component" value="Chromosome"/>
</dbReference>
<name>A9WKL3_CHLAA</name>
<dbReference type="EMBL" id="CP000909">
    <property type="protein sequence ID" value="ABY36641.1"/>
    <property type="molecule type" value="Genomic_DNA"/>
</dbReference>
<keyword evidence="3" id="KW-1185">Reference proteome</keyword>
<evidence type="ECO:0000313" key="3">
    <source>
        <dbReference type="Proteomes" id="UP000002008"/>
    </source>
</evidence>
<dbReference type="KEGG" id="cau:Caur_3456"/>
<organism evidence="2 3">
    <name type="scientific">Chloroflexus aurantiacus (strain ATCC 29366 / DSM 635 / J-10-fl)</name>
    <dbReference type="NCBI Taxonomy" id="324602"/>
    <lineage>
        <taxon>Bacteria</taxon>
        <taxon>Bacillati</taxon>
        <taxon>Chloroflexota</taxon>
        <taxon>Chloroflexia</taxon>
        <taxon>Chloroflexales</taxon>
        <taxon>Chloroflexineae</taxon>
        <taxon>Chloroflexaceae</taxon>
        <taxon>Chloroflexus</taxon>
    </lineage>
</organism>
<sequence>MLGSDPDAYGAALCQALFADPQAVAKYCELRAAALNRNNSRAVSVQLIVPAALQGLRWELLRDPVSGQPVGCDANVWWSRLLPVDHTIPLPPAPTSVRRVLLAVADPVDVATYRLPGIDAEYTDLLRRALADWETSVISAHWDEVRYQLYAGYDVLVLVAHGTLVEGQPWLFLVDEQQRVARRSGADLVAMLKSLGERCPRLVALISCAGAGDDDRQPLTALGPLLARSGPPAVIAAYGNLSLATAKRSTVRLTVPSTPPAWPPAMMTAPTGGH</sequence>
<dbReference type="eggNOG" id="COG4995">
    <property type="taxonomic scope" value="Bacteria"/>
</dbReference>
<protein>
    <recommendedName>
        <fullName evidence="1">CHAT domain-containing protein</fullName>
    </recommendedName>
</protein>
<dbReference type="STRING" id="324602.Caur_3456"/>
<evidence type="ECO:0000313" key="2">
    <source>
        <dbReference type="EMBL" id="ABY36641.1"/>
    </source>
</evidence>
<dbReference type="InterPro" id="IPR024983">
    <property type="entry name" value="CHAT_dom"/>
</dbReference>
<dbReference type="PATRIC" id="fig|324602.8.peg.3894"/>
<dbReference type="AlphaFoldDB" id="A9WKL3"/>
<dbReference type="InParanoid" id="A9WKL3"/>